<accession>A0A7S2RFN5</accession>
<feature type="domain" description="PPM-type phosphatase" evidence="1">
    <location>
        <begin position="45"/>
        <end position="572"/>
    </location>
</feature>
<dbReference type="Gene3D" id="3.60.40.10">
    <property type="entry name" value="PPM-type phosphatase domain"/>
    <property type="match status" value="2"/>
</dbReference>
<dbReference type="InterPro" id="IPR036457">
    <property type="entry name" value="PPM-type-like_dom_sf"/>
</dbReference>
<dbReference type="PROSITE" id="PS51746">
    <property type="entry name" value="PPM_2"/>
    <property type="match status" value="1"/>
</dbReference>
<dbReference type="AlphaFoldDB" id="A0A7S2RFN5"/>
<dbReference type="InterPro" id="IPR001932">
    <property type="entry name" value="PPM-type_phosphatase-like_dom"/>
</dbReference>
<dbReference type="SMART" id="SM00332">
    <property type="entry name" value="PP2Cc"/>
    <property type="match status" value="1"/>
</dbReference>
<gene>
    <name evidence="2" type="ORF">RMAR1173_LOCUS4068</name>
</gene>
<dbReference type="GO" id="GO:0004722">
    <property type="term" value="F:protein serine/threonine phosphatase activity"/>
    <property type="evidence" value="ECO:0007669"/>
    <property type="project" value="InterPro"/>
</dbReference>
<dbReference type="SUPFAM" id="SSF81606">
    <property type="entry name" value="PP2C-like"/>
    <property type="match status" value="1"/>
</dbReference>
<dbReference type="PANTHER" id="PTHR47992">
    <property type="entry name" value="PROTEIN PHOSPHATASE"/>
    <property type="match status" value="1"/>
</dbReference>
<name>A0A7S2RFN5_9STRA</name>
<reference evidence="2" key="1">
    <citation type="submission" date="2021-01" db="EMBL/GenBank/DDBJ databases">
        <authorList>
            <person name="Corre E."/>
            <person name="Pelletier E."/>
            <person name="Niang G."/>
            <person name="Scheremetjew M."/>
            <person name="Finn R."/>
            <person name="Kale V."/>
            <person name="Holt S."/>
            <person name="Cochrane G."/>
            <person name="Meng A."/>
            <person name="Brown T."/>
            <person name="Cohen L."/>
        </authorList>
    </citation>
    <scope>NUCLEOTIDE SEQUENCE</scope>
    <source>
        <strain evidence="2">CCMP1243</strain>
    </source>
</reference>
<sequence>MAHPPSPPPEHDQDRCTATKLSAAMAAMEVSSAANDGGPAALQLTAAGATDIGGGRENQDMWLSWTDPAGSGTAVLGVLDGHGRDIGRLAALTGRDHILQWLSDSGNVKVLRESPVESLGQLFESTHLAIKERFRVSLVEQGWQVEEVEEGGYLLKRRHAHLPWICVHGGSSCSLVLLLDGTRLLSANVGDSSVLLGRIRRTGGVCETLPIPENCMIRLADLASEHLHDADINQLLDGGATSSGSKKRSRAFLSMLASRENSYSSEEYAAPSLSTPAVASATTSSAASALPASISPEAPPSPSKPVAVYDRRLPVPGETFPTPTPAGATSSYLLFCAEHSPESPLEFERLRRVRPASSRERRGHPELLMVYDSPGHGGGGKAACPPIFELNPADISQLPTVLNKGRYYKNVRSEWASLISTPRPARFQDALAFTRSLGDLHLQSYGVSYLPEVFEVDLAALFSSSTSPATPMDGSPGERESVVLSLLACTDGVWDNWKFEDCINYVVDSNVLAAVHESEPPLAPGAVLTGDVPPVGSTIQSAVDRLIAENARLSRRNFGSSADNATAILAYLWR</sequence>
<proteinExistence type="predicted"/>
<dbReference type="InterPro" id="IPR015655">
    <property type="entry name" value="PP2C"/>
</dbReference>
<organism evidence="2">
    <name type="scientific">Rhizochromulina marina</name>
    <dbReference type="NCBI Taxonomy" id="1034831"/>
    <lineage>
        <taxon>Eukaryota</taxon>
        <taxon>Sar</taxon>
        <taxon>Stramenopiles</taxon>
        <taxon>Ochrophyta</taxon>
        <taxon>Dictyochophyceae</taxon>
        <taxon>Rhizochromulinales</taxon>
        <taxon>Rhizochromulina</taxon>
    </lineage>
</organism>
<dbReference type="EMBL" id="HBHJ01006182">
    <property type="protein sequence ID" value="CAD9669699.1"/>
    <property type="molecule type" value="Transcribed_RNA"/>
</dbReference>
<evidence type="ECO:0000313" key="2">
    <source>
        <dbReference type="EMBL" id="CAD9669699.1"/>
    </source>
</evidence>
<evidence type="ECO:0000259" key="1">
    <source>
        <dbReference type="PROSITE" id="PS51746"/>
    </source>
</evidence>
<protein>
    <recommendedName>
        <fullName evidence="1">PPM-type phosphatase domain-containing protein</fullName>
    </recommendedName>
</protein>